<evidence type="ECO:0000313" key="2">
    <source>
        <dbReference type="EMBL" id="AUW94573.1"/>
    </source>
</evidence>
<dbReference type="EMBL" id="CP019454">
    <property type="protein sequence ID" value="AUW94573.1"/>
    <property type="molecule type" value="Genomic_DNA"/>
</dbReference>
<name>A0ABN5H1K9_9FIRM</name>
<accession>A0ABN5H1K9</accession>
<protein>
    <submittedName>
        <fullName evidence="2">Uncharacterized protein</fullName>
    </submittedName>
</protein>
<feature type="transmembrane region" description="Helical" evidence="1">
    <location>
        <begin position="101"/>
        <end position="119"/>
    </location>
</feature>
<keyword evidence="1" id="KW-0472">Membrane</keyword>
<proteinExistence type="predicted"/>
<dbReference type="Proteomes" id="UP000325292">
    <property type="component" value="Chromosome"/>
</dbReference>
<reference evidence="2 3" key="1">
    <citation type="journal article" date="2019" name="Sci. Rep.">
        <title>Sulfobacillus thermotolerans: new insights into resistance and metabolic capacities of acidophilic chemolithotrophs.</title>
        <authorList>
            <person name="Panyushkina A.E."/>
            <person name="Babenko V.V."/>
            <person name="Nikitina A.S."/>
            <person name="Selezneva O.V."/>
            <person name="Tsaplina I.A."/>
            <person name="Letarova M.A."/>
            <person name="Kostryukova E.S."/>
            <person name="Letarov A.V."/>
        </authorList>
    </citation>
    <scope>NUCLEOTIDE SEQUENCE [LARGE SCALE GENOMIC DNA]</scope>
    <source>
        <strain evidence="2 3">Kr1</strain>
    </source>
</reference>
<organism evidence="2 3">
    <name type="scientific">Sulfobacillus thermotolerans</name>
    <dbReference type="NCBI Taxonomy" id="338644"/>
    <lineage>
        <taxon>Bacteria</taxon>
        <taxon>Bacillati</taxon>
        <taxon>Bacillota</taxon>
        <taxon>Clostridia</taxon>
        <taxon>Eubacteriales</taxon>
        <taxon>Clostridiales Family XVII. Incertae Sedis</taxon>
        <taxon>Sulfobacillus</taxon>
    </lineage>
</organism>
<evidence type="ECO:0000256" key="1">
    <source>
        <dbReference type="SAM" id="Phobius"/>
    </source>
</evidence>
<keyword evidence="1" id="KW-1133">Transmembrane helix</keyword>
<gene>
    <name evidence="2" type="ORF">BXT84_11980</name>
</gene>
<evidence type="ECO:0000313" key="3">
    <source>
        <dbReference type="Proteomes" id="UP000325292"/>
    </source>
</evidence>
<keyword evidence="3" id="KW-1185">Reference proteome</keyword>
<sequence length="120" mass="13073">MPKGVDTSFPPRDVNNANVVSEQTRTHTIPLGCQDLVASAKPVRMEHLSLTLPWLELTPLVLRESAEQGMHSNAPRVHLDKAVSKHGFSTDHSKGAMASPFFAIIPTLFLLHSTAIALIL</sequence>
<keyword evidence="1" id="KW-0812">Transmembrane</keyword>